<evidence type="ECO:0000256" key="4">
    <source>
        <dbReference type="ARBA" id="ARBA00022840"/>
    </source>
</evidence>
<keyword evidence="11" id="KW-1185">Reference proteome</keyword>
<accession>A0A4Y3TW02</accession>
<protein>
    <submittedName>
        <fullName evidence="10">Thiol reductant ABC exporter subunit CydC</fullName>
    </submittedName>
</protein>
<dbReference type="Pfam" id="PF00005">
    <property type="entry name" value="ABC_tran"/>
    <property type="match status" value="1"/>
</dbReference>
<evidence type="ECO:0000313" key="10">
    <source>
        <dbReference type="EMBL" id="GEB86032.1"/>
    </source>
</evidence>
<feature type="domain" description="ABC transmembrane type-1" evidence="9">
    <location>
        <begin position="36"/>
        <end position="300"/>
    </location>
</feature>
<reference evidence="10 11" key="1">
    <citation type="submission" date="2019-06" db="EMBL/GenBank/DDBJ databases">
        <title>Whole genome shotgun sequence of Acetobacter peroxydans NBRC 13755.</title>
        <authorList>
            <person name="Hosoyama A."/>
            <person name="Uohara A."/>
            <person name="Ohji S."/>
            <person name="Ichikawa N."/>
        </authorList>
    </citation>
    <scope>NUCLEOTIDE SEQUENCE [LARGE SCALE GENOMIC DNA]</scope>
    <source>
        <strain evidence="10 11">NBRC 13755</strain>
    </source>
</reference>
<evidence type="ECO:0000256" key="1">
    <source>
        <dbReference type="ARBA" id="ARBA00004651"/>
    </source>
</evidence>
<dbReference type="GO" id="GO:0034775">
    <property type="term" value="P:glutathione transmembrane transport"/>
    <property type="evidence" value="ECO:0007669"/>
    <property type="project" value="InterPro"/>
</dbReference>
<dbReference type="GO" id="GO:0005524">
    <property type="term" value="F:ATP binding"/>
    <property type="evidence" value="ECO:0007669"/>
    <property type="project" value="UniProtKB-KW"/>
</dbReference>
<evidence type="ECO:0000256" key="7">
    <source>
        <dbReference type="SAM" id="Phobius"/>
    </source>
</evidence>
<evidence type="ECO:0000313" key="11">
    <source>
        <dbReference type="Proteomes" id="UP000317730"/>
    </source>
</evidence>
<sequence length="578" mass="61003">MKTMSTVSHSGTGVRALFMPNGMGLHVFRPVRWHMLLGVVLACVGALANFGLLTLSGWLLAGAATAGLAGTVAAQSFNILLPATAVRFFATVRILARYLERVSTHDTALRLTGRLRSWLYARLAPLAPAGLVSVRGGDVLSRFVSDTDRAAAWYTDVGVPCWRALLCGLFFVGVFLCLLPLAAGVLALGLGLASIGVWALVARPVYGLMQRSVESHTALQTELADTLQGLGEWLVLGTMARQLATLGASQAALTRAHRRIATREGLAGSFVTLLMFCTALAILGVALQAFHAGQLTGPEVPMLVLGNLAAFDVLVAVPGACVASARTQLSAARLVACGADEGAKAASAPVVPVAPYDLEIHDLCFSYPNTGAYVLDHANLMVRQGEKLGIIGPSGAGKSSLISLLFNFWPVQGGSIVFGGVNVSATDAETLSSLISVASQDFHLFTATLRDNLLLAAPQASEADMNEALRIVQLTSFVVALPEGLDTLVGNEGLRLSGGQARRLSIAQALLRRTPWLVLDEPTEGLDDATEQALMKALLAACPRTTILCISHRKSVLPFMDRVVRLEGGRLWPEGEKT</sequence>
<gene>
    <name evidence="10" type="ORF">APE01nite_18290</name>
</gene>
<feature type="transmembrane region" description="Helical" evidence="7">
    <location>
        <begin position="79"/>
        <end position="96"/>
    </location>
</feature>
<dbReference type="GO" id="GO:0016887">
    <property type="term" value="F:ATP hydrolysis activity"/>
    <property type="evidence" value="ECO:0007669"/>
    <property type="project" value="InterPro"/>
</dbReference>
<dbReference type="NCBIfam" id="TIGR02868">
    <property type="entry name" value="CydC"/>
    <property type="match status" value="1"/>
</dbReference>
<comment type="subcellular location">
    <subcellularLocation>
        <location evidence="1">Cell membrane</location>
        <topology evidence="1">Multi-pass membrane protein</topology>
    </subcellularLocation>
</comment>
<keyword evidence="6 7" id="KW-0472">Membrane</keyword>
<dbReference type="EMBL" id="BJMV01000009">
    <property type="protein sequence ID" value="GEB86032.1"/>
    <property type="molecule type" value="Genomic_DNA"/>
</dbReference>
<keyword evidence="4" id="KW-0067">ATP-binding</keyword>
<dbReference type="InterPro" id="IPR039421">
    <property type="entry name" value="Type_1_exporter"/>
</dbReference>
<dbReference type="SMART" id="SM00382">
    <property type="entry name" value="AAA"/>
    <property type="match status" value="1"/>
</dbReference>
<dbReference type="InterPro" id="IPR017871">
    <property type="entry name" value="ABC_transporter-like_CS"/>
</dbReference>
<proteinExistence type="predicted"/>
<keyword evidence="3" id="KW-0547">Nucleotide-binding</keyword>
<feature type="transmembrane region" description="Helical" evidence="7">
    <location>
        <begin position="265"/>
        <end position="290"/>
    </location>
</feature>
<dbReference type="PROSITE" id="PS00211">
    <property type="entry name" value="ABC_TRANSPORTER_1"/>
    <property type="match status" value="1"/>
</dbReference>
<dbReference type="Gene3D" id="3.40.50.300">
    <property type="entry name" value="P-loop containing nucleotide triphosphate hydrolases"/>
    <property type="match status" value="1"/>
</dbReference>
<dbReference type="SUPFAM" id="SSF52540">
    <property type="entry name" value="P-loop containing nucleoside triphosphate hydrolases"/>
    <property type="match status" value="1"/>
</dbReference>
<evidence type="ECO:0000256" key="6">
    <source>
        <dbReference type="ARBA" id="ARBA00023136"/>
    </source>
</evidence>
<evidence type="ECO:0000256" key="2">
    <source>
        <dbReference type="ARBA" id="ARBA00022692"/>
    </source>
</evidence>
<dbReference type="InterPro" id="IPR036640">
    <property type="entry name" value="ABC1_TM_sf"/>
</dbReference>
<feature type="transmembrane region" description="Helical" evidence="7">
    <location>
        <begin position="302"/>
        <end position="323"/>
    </location>
</feature>
<dbReference type="CDD" id="cd03228">
    <property type="entry name" value="ABCC_MRP_Like"/>
    <property type="match status" value="1"/>
</dbReference>
<dbReference type="AlphaFoldDB" id="A0A4Y3TW02"/>
<dbReference type="InterPro" id="IPR027417">
    <property type="entry name" value="P-loop_NTPase"/>
</dbReference>
<keyword evidence="5 7" id="KW-1133">Transmembrane helix</keyword>
<dbReference type="InterPro" id="IPR011527">
    <property type="entry name" value="ABC1_TM_dom"/>
</dbReference>
<dbReference type="PANTHER" id="PTHR43394">
    <property type="entry name" value="ATP-DEPENDENT PERMEASE MDL1, MITOCHONDRIAL"/>
    <property type="match status" value="1"/>
</dbReference>
<dbReference type="GO" id="GO:0015421">
    <property type="term" value="F:ABC-type oligopeptide transporter activity"/>
    <property type="evidence" value="ECO:0007669"/>
    <property type="project" value="TreeGrafter"/>
</dbReference>
<evidence type="ECO:0000259" key="8">
    <source>
        <dbReference type="PROSITE" id="PS50893"/>
    </source>
</evidence>
<feature type="transmembrane region" description="Helical" evidence="7">
    <location>
        <begin position="168"/>
        <end position="201"/>
    </location>
</feature>
<dbReference type="GO" id="GO:0005886">
    <property type="term" value="C:plasma membrane"/>
    <property type="evidence" value="ECO:0007669"/>
    <property type="project" value="UniProtKB-SubCell"/>
</dbReference>
<dbReference type="Gene3D" id="1.20.1560.10">
    <property type="entry name" value="ABC transporter type 1, transmembrane domain"/>
    <property type="match status" value="1"/>
</dbReference>
<dbReference type="PROSITE" id="PS50893">
    <property type="entry name" value="ABC_TRANSPORTER_2"/>
    <property type="match status" value="1"/>
</dbReference>
<comment type="caution">
    <text evidence="10">The sequence shown here is derived from an EMBL/GenBank/DDBJ whole genome shotgun (WGS) entry which is preliminary data.</text>
</comment>
<evidence type="ECO:0000256" key="3">
    <source>
        <dbReference type="ARBA" id="ARBA00022741"/>
    </source>
</evidence>
<evidence type="ECO:0000256" key="5">
    <source>
        <dbReference type="ARBA" id="ARBA00022989"/>
    </source>
</evidence>
<keyword evidence="2 7" id="KW-0812">Transmembrane</keyword>
<dbReference type="SUPFAM" id="SSF90123">
    <property type="entry name" value="ABC transporter transmembrane region"/>
    <property type="match status" value="1"/>
</dbReference>
<dbReference type="Proteomes" id="UP000317730">
    <property type="component" value="Unassembled WGS sequence"/>
</dbReference>
<name>A0A4Y3TW02_9PROT</name>
<dbReference type="PROSITE" id="PS50929">
    <property type="entry name" value="ABC_TM1F"/>
    <property type="match status" value="1"/>
</dbReference>
<dbReference type="InterPro" id="IPR003593">
    <property type="entry name" value="AAA+_ATPase"/>
</dbReference>
<dbReference type="InterPro" id="IPR003439">
    <property type="entry name" value="ABC_transporter-like_ATP-bd"/>
</dbReference>
<feature type="domain" description="ABC transporter" evidence="8">
    <location>
        <begin position="358"/>
        <end position="578"/>
    </location>
</feature>
<feature type="transmembrane region" description="Helical" evidence="7">
    <location>
        <begin position="35"/>
        <end position="59"/>
    </location>
</feature>
<dbReference type="InterPro" id="IPR014223">
    <property type="entry name" value="ABC_CydC/D"/>
</dbReference>
<evidence type="ECO:0000259" key="9">
    <source>
        <dbReference type="PROSITE" id="PS50929"/>
    </source>
</evidence>
<dbReference type="GO" id="GO:0045454">
    <property type="term" value="P:cell redox homeostasis"/>
    <property type="evidence" value="ECO:0007669"/>
    <property type="project" value="InterPro"/>
</dbReference>
<organism evidence="10 11">
    <name type="scientific">Acetobacter peroxydans</name>
    <dbReference type="NCBI Taxonomy" id="104098"/>
    <lineage>
        <taxon>Bacteria</taxon>
        <taxon>Pseudomonadati</taxon>
        <taxon>Pseudomonadota</taxon>
        <taxon>Alphaproteobacteria</taxon>
        <taxon>Acetobacterales</taxon>
        <taxon>Acetobacteraceae</taxon>
        <taxon>Acetobacter</taxon>
    </lineage>
</organism>
<dbReference type="PANTHER" id="PTHR43394:SF1">
    <property type="entry name" value="ATP-BINDING CASSETTE SUB-FAMILY B MEMBER 10, MITOCHONDRIAL"/>
    <property type="match status" value="1"/>
</dbReference>